<evidence type="ECO:0000313" key="2">
    <source>
        <dbReference type="EMBL" id="KYK60446.1"/>
    </source>
</evidence>
<gene>
    <name evidence="2" type="ORF">DCS_01583</name>
</gene>
<sequence length="208" mass="22838">MHPLPASHRLSSPYGAPVSRSPSRDSAWRPCPASPPHSARLLSYARRHHNSRVCAYALIATAATVRQAVEEADQRRQSRRQTSGDGRGRQAAGRRPSNGSSSDDNGLWAETRVHRRTPRTLSQHPPVLFALLAIPSRPPPSRGFVVQSAIIIHQYALPDEITVNLALGAGHGSAWLTSKSRDLTQGLNCLTPKRLRDVLHRPRQISAE</sequence>
<organism evidence="2 3">
    <name type="scientific">Drechmeria coniospora</name>
    <name type="common">Nematophagous fungus</name>
    <name type="synonym">Meria coniospora</name>
    <dbReference type="NCBI Taxonomy" id="98403"/>
    <lineage>
        <taxon>Eukaryota</taxon>
        <taxon>Fungi</taxon>
        <taxon>Dikarya</taxon>
        <taxon>Ascomycota</taxon>
        <taxon>Pezizomycotina</taxon>
        <taxon>Sordariomycetes</taxon>
        <taxon>Hypocreomycetidae</taxon>
        <taxon>Hypocreales</taxon>
        <taxon>Ophiocordycipitaceae</taxon>
        <taxon>Drechmeria</taxon>
    </lineage>
</organism>
<accession>A0A151GTJ9</accession>
<dbReference type="InParanoid" id="A0A151GTJ9"/>
<dbReference type="RefSeq" id="XP_040659798.1">
    <property type="nucleotide sequence ID" value="XM_040798915.1"/>
</dbReference>
<dbReference type="EMBL" id="LAYC01000001">
    <property type="protein sequence ID" value="KYK60446.1"/>
    <property type="molecule type" value="Genomic_DNA"/>
</dbReference>
<protein>
    <submittedName>
        <fullName evidence="2">Uncharacterized protein</fullName>
    </submittedName>
</protein>
<keyword evidence="3" id="KW-1185">Reference proteome</keyword>
<dbReference type="Proteomes" id="UP000076580">
    <property type="component" value="Chromosome 01"/>
</dbReference>
<feature type="region of interest" description="Disordered" evidence="1">
    <location>
        <begin position="1"/>
        <end position="34"/>
    </location>
</feature>
<feature type="region of interest" description="Disordered" evidence="1">
    <location>
        <begin position="70"/>
        <end position="107"/>
    </location>
</feature>
<comment type="caution">
    <text evidence="2">The sequence shown here is derived from an EMBL/GenBank/DDBJ whole genome shotgun (WGS) entry which is preliminary data.</text>
</comment>
<reference evidence="2 3" key="1">
    <citation type="journal article" date="2016" name="Sci. Rep.">
        <title>Insights into Adaptations to a Near-Obligate Nematode Endoparasitic Lifestyle from the Finished Genome of Drechmeria coniospora.</title>
        <authorList>
            <person name="Zhang L."/>
            <person name="Zhou Z."/>
            <person name="Guo Q."/>
            <person name="Fokkens L."/>
            <person name="Miskei M."/>
            <person name="Pocsi I."/>
            <person name="Zhang W."/>
            <person name="Chen M."/>
            <person name="Wang L."/>
            <person name="Sun Y."/>
            <person name="Donzelli B.G."/>
            <person name="Gibson D.M."/>
            <person name="Nelson D.R."/>
            <person name="Luo J.G."/>
            <person name="Rep M."/>
            <person name="Liu H."/>
            <person name="Yang S."/>
            <person name="Wang J."/>
            <person name="Krasnoff S.B."/>
            <person name="Xu Y."/>
            <person name="Molnar I."/>
            <person name="Lin M."/>
        </authorList>
    </citation>
    <scope>NUCLEOTIDE SEQUENCE [LARGE SCALE GENOMIC DNA]</scope>
    <source>
        <strain evidence="2 3">ARSEF 6962</strain>
    </source>
</reference>
<evidence type="ECO:0000256" key="1">
    <source>
        <dbReference type="SAM" id="MobiDB-lite"/>
    </source>
</evidence>
<evidence type="ECO:0000313" key="3">
    <source>
        <dbReference type="Proteomes" id="UP000076580"/>
    </source>
</evidence>
<dbReference type="AlphaFoldDB" id="A0A151GTJ9"/>
<name>A0A151GTJ9_DRECN</name>
<proteinExistence type="predicted"/>
<dbReference type="GeneID" id="63714226"/>